<dbReference type="AlphaFoldDB" id="A0A218Z1L6"/>
<dbReference type="Proteomes" id="UP000242519">
    <property type="component" value="Unassembled WGS sequence"/>
</dbReference>
<dbReference type="STRING" id="503106.A0A218Z1L6"/>
<proteinExistence type="predicted"/>
<feature type="region of interest" description="Disordered" evidence="1">
    <location>
        <begin position="70"/>
        <end position="102"/>
    </location>
</feature>
<sequence length="983" mass="107577">MPSFTFLKRSRGVQQALPPRSDSRVVLSAEKEPRRLSKRDYLRCLLKLPGRSLASTASRRKTGKYTITLAQAPLASSAPPEPPVSPMDKPLPPPPPAGLPADPPPPVKLERIIKPIAAADLHKIFSGAPQFFARAEGHDTGAPHPSVGFPWDEELHIRDLTDHWKIHDEAWACVTAWPHITVPASRDPDAALAQQEKQRAHFRPRCRERPNMLSMHGIERGTMGFQAALEMGVADALAGADENMTFSSGMISERRRAFLNGKDGLRPLTDTTLIERLLDVSKLYLEDPDKHQRPTVQLYTELFTQILFPPTRVTEHDDPYSLKVQVGALVDVLAAPSIWFDFSLVEWRIRLGQILWGASLDPDPEDSISINNQAAHEPGTERYWLLVQVLLSCELLVRLDAMSMSMDHGVPAATDVDIHKFERLATPRIKWSLLLARTWLENIRIERPAPEAVAGKKPAGWMATLTGNAKPDAVAAGGLQETRFHGRHQTRQLSGLLHFARNIRWPDMEVLTAKAASNGITISESIQSSPSGTPLTVSTPRSSYFSNRRPQAGRGLSWYDHVSPIIHPAGWLSNCYLSGLILPGEGLSHFLISTLLENDPEAVSRLGEQANLYGGFIYRGQSFWSTACIVGRVLAARKSASDCMGWVYSDVVPRGAKQGWVDIDVDRDGSADWDQRARKPRLWQKQAVERDGHVTGGADFSSVLPGDFTLPVDKASLDAITVTLESLDLFEAAESGLNTPTAEEPTPISQLSLAPPIKTYSAMIKFTVVASGEEKREVNVALNHDVHFVTAHPCIDSPHPDTLSLLMDPSGLSNADISGAALALTFLDACGHDLWLMLMMVTGHPLHKAFTYTQTPLATLLSPTALSAPLALILSPPASPQHPSKHTLPPPHITPSTIPKVLVIDCTDASMLSLPARPASTRPRSSKRAKKERHEGSDLEMLGRAICAERGWSALVSRRGRGCLACAVREAGALGWGVVLRVA</sequence>
<dbReference type="EMBL" id="MZNU01000281">
    <property type="protein sequence ID" value="OWP01165.1"/>
    <property type="molecule type" value="Genomic_DNA"/>
</dbReference>
<feature type="region of interest" description="Disordered" evidence="1">
    <location>
        <begin position="524"/>
        <end position="543"/>
    </location>
</feature>
<dbReference type="PANTHER" id="PTHR42345:SF2">
    <property type="entry name" value="HELICASE-LIKE PROTEIN"/>
    <property type="match status" value="1"/>
</dbReference>
<feature type="compositionally biased region" description="Pro residues" evidence="1">
    <location>
        <begin position="79"/>
        <end position="102"/>
    </location>
</feature>
<evidence type="ECO:0000313" key="3">
    <source>
        <dbReference type="Proteomes" id="UP000242519"/>
    </source>
</evidence>
<name>A0A218Z1L6_9HELO</name>
<gene>
    <name evidence="2" type="ORF">B2J93_5445</name>
</gene>
<evidence type="ECO:0000256" key="1">
    <source>
        <dbReference type="SAM" id="MobiDB-lite"/>
    </source>
</evidence>
<dbReference type="PANTHER" id="PTHR42345">
    <property type="entry name" value="TPR_REGION DOMAIN-CONTAINING PROTEIN"/>
    <property type="match status" value="1"/>
</dbReference>
<reference evidence="2 3" key="1">
    <citation type="submission" date="2017-04" db="EMBL/GenBank/DDBJ databases">
        <title>Draft genome sequence of Marssonina coronaria NL1: causal agent of apple blotch.</title>
        <authorList>
            <person name="Cheng Q."/>
        </authorList>
    </citation>
    <scope>NUCLEOTIDE SEQUENCE [LARGE SCALE GENOMIC DNA]</scope>
    <source>
        <strain evidence="2 3">NL1</strain>
    </source>
</reference>
<feature type="region of interest" description="Disordered" evidence="1">
    <location>
        <begin position="915"/>
        <end position="937"/>
    </location>
</feature>
<accession>A0A218Z1L6</accession>
<dbReference type="OrthoDB" id="5420387at2759"/>
<feature type="region of interest" description="Disordered" evidence="1">
    <location>
        <begin position="1"/>
        <end position="33"/>
    </location>
</feature>
<organism evidence="2 3">
    <name type="scientific">Diplocarpon coronariae</name>
    <dbReference type="NCBI Taxonomy" id="2795749"/>
    <lineage>
        <taxon>Eukaryota</taxon>
        <taxon>Fungi</taxon>
        <taxon>Dikarya</taxon>
        <taxon>Ascomycota</taxon>
        <taxon>Pezizomycotina</taxon>
        <taxon>Leotiomycetes</taxon>
        <taxon>Helotiales</taxon>
        <taxon>Drepanopezizaceae</taxon>
        <taxon>Diplocarpon</taxon>
    </lineage>
</organism>
<dbReference type="InParanoid" id="A0A218Z1L6"/>
<evidence type="ECO:0000313" key="2">
    <source>
        <dbReference type="EMBL" id="OWP01165.1"/>
    </source>
</evidence>
<protein>
    <submittedName>
        <fullName evidence="2">Uncharacterized protein</fullName>
    </submittedName>
</protein>
<keyword evidence="3" id="KW-1185">Reference proteome</keyword>
<comment type="caution">
    <text evidence="2">The sequence shown here is derived from an EMBL/GenBank/DDBJ whole genome shotgun (WGS) entry which is preliminary data.</text>
</comment>